<protein>
    <submittedName>
        <fullName evidence="1">Uncharacterized protein</fullName>
    </submittedName>
</protein>
<keyword evidence="2" id="KW-1185">Reference proteome</keyword>
<gene>
    <name evidence="1" type="ORF">J0X15_06375</name>
</gene>
<accession>A0A939ENX8</accession>
<evidence type="ECO:0000313" key="2">
    <source>
        <dbReference type="Proteomes" id="UP000664779"/>
    </source>
</evidence>
<reference evidence="1" key="1">
    <citation type="submission" date="2021-03" db="EMBL/GenBank/DDBJ databases">
        <title>Roseibium sp. CAU 1637 isolated from Incheon.</title>
        <authorList>
            <person name="Kim W."/>
        </authorList>
    </citation>
    <scope>NUCLEOTIDE SEQUENCE</scope>
    <source>
        <strain evidence="1">CAU 1637</strain>
    </source>
</reference>
<organism evidence="1 2">
    <name type="scientific">Roseibium limicola</name>
    <dbReference type="NCBI Taxonomy" id="2816037"/>
    <lineage>
        <taxon>Bacteria</taxon>
        <taxon>Pseudomonadati</taxon>
        <taxon>Pseudomonadota</taxon>
        <taxon>Alphaproteobacteria</taxon>
        <taxon>Hyphomicrobiales</taxon>
        <taxon>Stappiaceae</taxon>
        <taxon>Roseibium</taxon>
    </lineage>
</organism>
<proteinExistence type="predicted"/>
<comment type="caution">
    <text evidence="1">The sequence shown here is derived from an EMBL/GenBank/DDBJ whole genome shotgun (WGS) entry which is preliminary data.</text>
</comment>
<sequence>MPCFRQALNSDFAKSRKTAESQEPAYVSFIIFERKLRIRGGFIFVHSTAQHQAPAESESVVKEMIQTGAESTPPSRP</sequence>
<dbReference type="RefSeq" id="WP_206939015.1">
    <property type="nucleotide sequence ID" value="NZ_JAFLNF010000002.1"/>
</dbReference>
<name>A0A939ENX8_9HYPH</name>
<evidence type="ECO:0000313" key="1">
    <source>
        <dbReference type="EMBL" id="MBO0344838.1"/>
    </source>
</evidence>
<dbReference type="AlphaFoldDB" id="A0A939ENX8"/>
<dbReference type="EMBL" id="JAFLNF010000002">
    <property type="protein sequence ID" value="MBO0344838.1"/>
    <property type="molecule type" value="Genomic_DNA"/>
</dbReference>
<dbReference type="Proteomes" id="UP000664779">
    <property type="component" value="Unassembled WGS sequence"/>
</dbReference>